<gene>
    <name evidence="9" type="ORF">HHL22_10725</name>
</gene>
<name>A0A7Y0AE33_9BACT</name>
<comment type="caution">
    <text evidence="9">The sequence shown here is derived from an EMBL/GenBank/DDBJ whole genome shotgun (WGS) entry which is preliminary data.</text>
</comment>
<dbReference type="NCBIfam" id="TIGR01768">
    <property type="entry name" value="GGGP-family"/>
    <property type="match status" value="1"/>
</dbReference>
<comment type="function">
    <text evidence="8">Prenyltransferase that catalyzes the transfer of the geranylgeranyl moiety of geranylgeranyl diphosphate (GGPP) to the C3 hydroxyl of sn-glycerol-1-phosphate (G1P).</text>
</comment>
<feature type="binding site" evidence="8">
    <location>
        <position position="72"/>
    </location>
    <ligand>
        <name>Mg(2+)</name>
        <dbReference type="ChEBI" id="CHEBI:18420"/>
    </ligand>
</feature>
<comment type="similarity">
    <text evidence="8">Belongs to the GGGP/HepGP synthase family. Group II subfamily.</text>
</comment>
<sequence>MATPPRRNRMPTPPTPLPTANRLLDTLAGLRHQGRKALAVLLDPDDFVPTRTRQLLGQVAQYPVDYFFVGGSLVLTEHQAALIALLKAEAPHVPVLLFPSHALHVDAAADGILLLSLISGRNPDFLIGQHVVAAPRLRQSGLQILPTGYMLVESGRPTTASYISGTAPLPHDKPSIAAATAMAGEQLGLRLLYLDGGSGAQQPVSPAMIRAVREATNAPLLVGGGLNTAEKISAALGAGADLVVVGNHLERNPNFLVEAVAAVRQAGSSQPST</sequence>
<accession>A0A7Y0AE33</accession>
<dbReference type="PANTHER" id="PTHR40029:SF2">
    <property type="entry name" value="HEPTAPRENYLGLYCERYL PHOSPHATE SYNTHASE"/>
    <property type="match status" value="1"/>
</dbReference>
<organism evidence="9 10">
    <name type="scientific">Hymenobacter polaris</name>
    <dbReference type="NCBI Taxonomy" id="2682546"/>
    <lineage>
        <taxon>Bacteria</taxon>
        <taxon>Pseudomonadati</taxon>
        <taxon>Bacteroidota</taxon>
        <taxon>Cytophagia</taxon>
        <taxon>Cytophagales</taxon>
        <taxon>Hymenobacteraceae</taxon>
        <taxon>Hymenobacter</taxon>
    </lineage>
</organism>
<dbReference type="GO" id="GO:0046474">
    <property type="term" value="P:glycerophospholipid biosynthetic process"/>
    <property type="evidence" value="ECO:0007669"/>
    <property type="project" value="UniProtKB-UniRule"/>
</dbReference>
<feature type="binding site" evidence="8">
    <location>
        <begin position="224"/>
        <end position="225"/>
    </location>
    <ligand>
        <name>sn-glycerol 1-phosphate</name>
        <dbReference type="ChEBI" id="CHEBI:57685"/>
    </ligand>
</feature>
<evidence type="ECO:0000256" key="7">
    <source>
        <dbReference type="ARBA" id="ARBA00023264"/>
    </source>
</evidence>
<dbReference type="EMBL" id="JABBGH010000002">
    <property type="protein sequence ID" value="NML65678.1"/>
    <property type="molecule type" value="Genomic_DNA"/>
</dbReference>
<dbReference type="Proteomes" id="UP000559626">
    <property type="component" value="Unassembled WGS sequence"/>
</dbReference>
<proteinExistence type="inferred from homology"/>
<dbReference type="GO" id="GO:0000287">
    <property type="term" value="F:magnesium ion binding"/>
    <property type="evidence" value="ECO:0007669"/>
    <property type="project" value="UniProtKB-UniRule"/>
</dbReference>
<evidence type="ECO:0000313" key="9">
    <source>
        <dbReference type="EMBL" id="NML65678.1"/>
    </source>
</evidence>
<dbReference type="Gene3D" id="3.20.20.390">
    <property type="entry name" value="FMN-linked oxidoreductases"/>
    <property type="match status" value="1"/>
</dbReference>
<comment type="caution">
    <text evidence="8">Lacks conserved residue(s) required for the propagation of feature annotation.</text>
</comment>
<dbReference type="InterPro" id="IPR038597">
    <property type="entry name" value="GGGP/HepGP_synthase_sf"/>
</dbReference>
<comment type="catalytic activity">
    <reaction evidence="8">
        <text>sn-glycerol 1-phosphate + (2E,6E,10E)-geranylgeranyl diphosphate = sn-3-O-(geranylgeranyl)glycerol 1-phosphate + diphosphate</text>
        <dbReference type="Rhea" id="RHEA:23404"/>
        <dbReference type="ChEBI" id="CHEBI:33019"/>
        <dbReference type="ChEBI" id="CHEBI:57677"/>
        <dbReference type="ChEBI" id="CHEBI:57685"/>
        <dbReference type="ChEBI" id="CHEBI:58756"/>
        <dbReference type="EC" id="2.5.1.41"/>
    </reaction>
</comment>
<evidence type="ECO:0000256" key="8">
    <source>
        <dbReference type="HAMAP-Rule" id="MF_00112"/>
    </source>
</evidence>
<keyword evidence="4 8" id="KW-0460">Magnesium</keyword>
<feature type="binding site" evidence="8">
    <location>
        <begin position="246"/>
        <end position="247"/>
    </location>
    <ligand>
        <name>sn-glycerol 1-phosphate</name>
        <dbReference type="ChEBI" id="CHEBI:57685"/>
    </ligand>
</feature>
<evidence type="ECO:0000256" key="6">
    <source>
        <dbReference type="ARBA" id="ARBA00023209"/>
    </source>
</evidence>
<keyword evidence="7 8" id="KW-1208">Phospholipid metabolism</keyword>
<dbReference type="PANTHER" id="PTHR40029">
    <property type="match status" value="1"/>
</dbReference>
<protein>
    <recommendedName>
        <fullName evidence="8">Geranylgeranylglyceryl phosphate synthase</fullName>
        <shortName evidence="8">GGGP synthase</shortName>
        <shortName evidence="8">GGGPS</shortName>
        <ecNumber evidence="8">2.5.1.41</ecNumber>
    </recommendedName>
    <alternativeName>
        <fullName evidence="8">(S)-3-O-geranylgeranylglyceryl phosphate synthase</fullName>
    </alternativeName>
    <alternativeName>
        <fullName evidence="8">Phosphoglycerol geranylgeranyltransferase</fullName>
    </alternativeName>
</protein>
<feature type="binding site" evidence="8">
    <location>
        <position position="43"/>
    </location>
    <ligand>
        <name>Mg(2+)</name>
        <dbReference type="ChEBI" id="CHEBI:18420"/>
    </ligand>
</feature>
<evidence type="ECO:0000256" key="1">
    <source>
        <dbReference type="ARBA" id="ARBA00022516"/>
    </source>
</evidence>
<dbReference type="Pfam" id="PF01884">
    <property type="entry name" value="PcrB"/>
    <property type="match status" value="1"/>
</dbReference>
<dbReference type="AlphaFoldDB" id="A0A7Y0AE33"/>
<feature type="binding site" evidence="8">
    <location>
        <begin position="193"/>
        <end position="199"/>
    </location>
    <ligand>
        <name>sn-glycerol 1-phosphate</name>
        <dbReference type="ChEBI" id="CHEBI:57685"/>
    </ligand>
</feature>
<keyword evidence="1 8" id="KW-0444">Lipid biosynthesis</keyword>
<dbReference type="GO" id="GO:0120536">
    <property type="term" value="F:heptaprenylglyceryl phosphate synthase activity"/>
    <property type="evidence" value="ECO:0007669"/>
    <property type="project" value="UniProtKB-ARBA"/>
</dbReference>
<reference evidence="9 10" key="1">
    <citation type="submission" date="2020-04" db="EMBL/GenBank/DDBJ databases">
        <title>Hymenobacter polaris sp. nov., isolated from Arctic soil.</title>
        <authorList>
            <person name="Dahal R.H."/>
        </authorList>
    </citation>
    <scope>NUCLEOTIDE SEQUENCE [LARGE SCALE GENOMIC DNA]</scope>
    <source>
        <strain evidence="9 10">RP-2-7</strain>
    </source>
</reference>
<dbReference type="EC" id="2.5.1.41" evidence="8"/>
<keyword evidence="6 8" id="KW-0594">Phospholipid biosynthesis</keyword>
<dbReference type="GO" id="GO:0047294">
    <property type="term" value="F:phosphoglycerol geranylgeranyltransferase activity"/>
    <property type="evidence" value="ECO:0007669"/>
    <property type="project" value="UniProtKB-UniRule"/>
</dbReference>
<keyword evidence="5 8" id="KW-0443">Lipid metabolism</keyword>
<keyword evidence="10" id="KW-1185">Reference proteome</keyword>
<evidence type="ECO:0000256" key="4">
    <source>
        <dbReference type="ARBA" id="ARBA00022842"/>
    </source>
</evidence>
<evidence type="ECO:0000256" key="5">
    <source>
        <dbReference type="ARBA" id="ARBA00023098"/>
    </source>
</evidence>
<comment type="cofactor">
    <cofactor evidence="8">
        <name>Mg(2+)</name>
        <dbReference type="ChEBI" id="CHEBI:18420"/>
    </cofactor>
</comment>
<dbReference type="InterPro" id="IPR008205">
    <property type="entry name" value="GGGP_HepGP_synthase"/>
</dbReference>
<dbReference type="InterPro" id="IPR039074">
    <property type="entry name" value="GGGP/HepGP_synthase_I"/>
</dbReference>
<evidence type="ECO:0000256" key="2">
    <source>
        <dbReference type="ARBA" id="ARBA00022679"/>
    </source>
</evidence>
<keyword evidence="3 8" id="KW-0479">Metal-binding</keyword>
<evidence type="ECO:0000313" key="10">
    <source>
        <dbReference type="Proteomes" id="UP000559626"/>
    </source>
</evidence>
<dbReference type="SUPFAM" id="SSF51395">
    <property type="entry name" value="FMN-linked oxidoreductases"/>
    <property type="match status" value="1"/>
</dbReference>
<dbReference type="HAMAP" id="MF_00112">
    <property type="entry name" value="GGGP_HepGP_synthase"/>
    <property type="match status" value="1"/>
</dbReference>
<evidence type="ECO:0000256" key="3">
    <source>
        <dbReference type="ARBA" id="ARBA00022723"/>
    </source>
</evidence>
<keyword evidence="2 8" id="KW-0808">Transferase</keyword>